<dbReference type="AlphaFoldDB" id="K8WNS4"/>
<keyword evidence="13" id="KW-0479">Metal-binding</keyword>
<evidence type="ECO:0000256" key="11">
    <source>
        <dbReference type="ARBA" id="ARBA00049191"/>
    </source>
</evidence>
<sequence>METHYSTLSLANHTLHSIRYDPITFSPDDLLWIPHHEKLNRAIVKRQAEHLAGRIAASYAIKQLTGCIEVLKMGDQNEPIWPSGIRGSISHDNNLALSIALNNRDALVGIDIETILNEFGAKQIWQEVITLDEQKQFGDLPFSLGVILAFSAKESLYKALHCHVNRFFDFFSAEVIQITQNTLTLKLTETLAIFPVGAKFTLHWQQLGQQVITLLCCTSFKNYHQFDERDS</sequence>
<dbReference type="GO" id="GO:0009239">
    <property type="term" value="P:enterobactin biosynthetic process"/>
    <property type="evidence" value="ECO:0007669"/>
    <property type="project" value="UniProtKB-UniPathway"/>
</dbReference>
<dbReference type="PANTHER" id="PTHR38096">
    <property type="entry name" value="ENTEROBACTIN SYNTHASE COMPONENT D"/>
    <property type="match status" value="1"/>
</dbReference>
<gene>
    <name evidence="16" type="ORF">OOA_08222</name>
</gene>
<evidence type="ECO:0000256" key="10">
    <source>
        <dbReference type="ARBA" id="ARBA00049176"/>
    </source>
</evidence>
<dbReference type="PATRIC" id="fig|1141662.3.peg.1670"/>
<accession>K8WNS4</accession>
<dbReference type="GO" id="GO:0005886">
    <property type="term" value="C:plasma membrane"/>
    <property type="evidence" value="ECO:0007669"/>
    <property type="project" value="TreeGrafter"/>
</dbReference>
<dbReference type="Gene3D" id="3.90.470.20">
    <property type="entry name" value="4'-phosphopantetheinyl transferase domain"/>
    <property type="match status" value="1"/>
</dbReference>
<name>K8WNS4_9GAMM</name>
<feature type="binding site" evidence="13">
    <location>
        <position position="112"/>
    </location>
    <ligand>
        <name>Mg(2+)</name>
        <dbReference type="ChEBI" id="CHEBI:18420"/>
    </ligand>
</feature>
<dbReference type="OrthoDB" id="8210607at2"/>
<proteinExistence type="inferred from homology"/>
<evidence type="ECO:0000256" key="4">
    <source>
        <dbReference type="ARBA" id="ARBA00011503"/>
    </source>
</evidence>
<evidence type="ECO:0000259" key="14">
    <source>
        <dbReference type="Pfam" id="PF01648"/>
    </source>
</evidence>
<feature type="binding site" evidence="12">
    <location>
        <position position="111"/>
    </location>
    <ligand>
        <name>CoA</name>
        <dbReference type="ChEBI" id="CHEBI:57287"/>
    </ligand>
</feature>
<evidence type="ECO:0000256" key="7">
    <source>
        <dbReference type="ARBA" id="ARBA00023191"/>
    </source>
</evidence>
<evidence type="ECO:0000256" key="3">
    <source>
        <dbReference type="ARBA" id="ARBA00008342"/>
    </source>
</evidence>
<feature type="binding site" evidence="12">
    <location>
        <position position="154"/>
    </location>
    <ligand>
        <name>CoA</name>
        <dbReference type="ChEBI" id="CHEBI:57287"/>
    </ligand>
</feature>
<dbReference type="RefSeq" id="WP_008911665.1">
    <property type="nucleotide sequence ID" value="NZ_KB233222.1"/>
</dbReference>
<evidence type="ECO:0000259" key="15">
    <source>
        <dbReference type="Pfam" id="PF17837"/>
    </source>
</evidence>
<dbReference type="Pfam" id="PF17837">
    <property type="entry name" value="4PPT_N"/>
    <property type="match status" value="1"/>
</dbReference>
<keyword evidence="17" id="KW-1185">Reference proteome</keyword>
<dbReference type="InterPro" id="IPR037143">
    <property type="entry name" value="4-PPantetheinyl_Trfase_dom_sf"/>
</dbReference>
<evidence type="ECO:0000256" key="6">
    <source>
        <dbReference type="ARBA" id="ARBA00022679"/>
    </source>
</evidence>
<keyword evidence="6 16" id="KW-0808">Transferase</keyword>
<comment type="caution">
    <text evidence="16">The sequence shown here is derived from an EMBL/GenBank/DDBJ whole genome shotgun (WGS) entry which is preliminary data.</text>
</comment>
<feature type="binding site" evidence="12">
    <location>
        <position position="54"/>
    </location>
    <ligand>
        <name>CoA</name>
        <dbReference type="ChEBI" id="CHEBI:57287"/>
    </ligand>
</feature>
<protein>
    <recommendedName>
        <fullName evidence="5">Enterobactin synthase component D</fullName>
    </recommendedName>
    <alternativeName>
        <fullName evidence="8">4'-phosphopantetheinyl transferase EntD</fullName>
    </alternativeName>
    <alternativeName>
        <fullName evidence="9">Enterochelin synthase D</fullName>
    </alternativeName>
</protein>
<dbReference type="GO" id="GO:0009366">
    <property type="term" value="C:enterobactin synthetase complex"/>
    <property type="evidence" value="ECO:0007669"/>
    <property type="project" value="InterPro"/>
</dbReference>
<comment type="function">
    <text evidence="1">Involved in the biosynthesis of the siderophore enterobactin (enterochelin), which is a macrocyclic trimeric lactone of N-(2,3-dihydroxybenzoyl)-serine. The serine trilactone serves as a scaffolding for the three catechol functionalities that provide hexadentate coordination for the tightly ligated iron(2+) atoms. Plays an essential role in the assembly of the enterobactin by catalyzing the transfer of the 4'-phosphopantetheine (Ppant) moiety from coenzyme A to the apo-domains of both EntB (ArCP domain) and EntF (PCP domain) to yield their holo-forms which make them competent for the activation of 2,3-dihydroxybenzoate (DHB) and L-serine, respectively.</text>
</comment>
<evidence type="ECO:0000313" key="16">
    <source>
        <dbReference type="EMBL" id="EKT62219.1"/>
    </source>
</evidence>
<comment type="pathway">
    <text evidence="2">Siderophore biosynthesis; enterobactin biosynthesis.</text>
</comment>
<feature type="domain" description="4'-phosphopantetheinyl transferase N-terminal" evidence="15">
    <location>
        <begin position="36"/>
        <end position="100"/>
    </location>
</feature>
<evidence type="ECO:0000256" key="1">
    <source>
        <dbReference type="ARBA" id="ARBA00003937"/>
    </source>
</evidence>
<evidence type="ECO:0000256" key="2">
    <source>
        <dbReference type="ARBA" id="ARBA00004993"/>
    </source>
</evidence>
<dbReference type="Proteomes" id="UP000009336">
    <property type="component" value="Unassembled WGS sequence"/>
</dbReference>
<evidence type="ECO:0000256" key="9">
    <source>
        <dbReference type="ARBA" id="ARBA00031996"/>
    </source>
</evidence>
<dbReference type="PRINTS" id="PR01399">
    <property type="entry name" value="ENTSNTHTASED"/>
</dbReference>
<evidence type="ECO:0000256" key="8">
    <source>
        <dbReference type="ARBA" id="ARBA00029894"/>
    </source>
</evidence>
<dbReference type="STRING" id="1141662.OOA_08222"/>
<dbReference type="PANTHER" id="PTHR38096:SF1">
    <property type="entry name" value="ENTEROBACTIN SYNTHASE COMPONENT D"/>
    <property type="match status" value="1"/>
</dbReference>
<dbReference type="UniPathway" id="UPA00017"/>
<evidence type="ECO:0000256" key="5">
    <source>
        <dbReference type="ARBA" id="ARBA00019087"/>
    </source>
</evidence>
<dbReference type="Pfam" id="PF01648">
    <property type="entry name" value="ACPS"/>
    <property type="match status" value="1"/>
</dbReference>
<evidence type="ECO:0000256" key="13">
    <source>
        <dbReference type="PIRSR" id="PIRSR603542-2"/>
    </source>
</evidence>
<dbReference type="eggNOG" id="COG2977">
    <property type="taxonomic scope" value="Bacteria"/>
</dbReference>
<comment type="catalytic activity">
    <reaction evidence="11">
        <text>apo-[peptidyl-carrier protein] + CoA = holo-[peptidyl-carrier protein] + adenosine 3',5'-bisphosphate + H(+)</text>
        <dbReference type="Rhea" id="RHEA:46228"/>
        <dbReference type="Rhea" id="RHEA-COMP:11479"/>
        <dbReference type="Rhea" id="RHEA-COMP:11480"/>
        <dbReference type="ChEBI" id="CHEBI:15378"/>
        <dbReference type="ChEBI" id="CHEBI:29999"/>
        <dbReference type="ChEBI" id="CHEBI:57287"/>
        <dbReference type="ChEBI" id="CHEBI:58343"/>
        <dbReference type="ChEBI" id="CHEBI:64479"/>
    </reaction>
</comment>
<organism evidence="16 17">
    <name type="scientific">Providencia burhodogranariea DSM 19968</name>
    <dbReference type="NCBI Taxonomy" id="1141662"/>
    <lineage>
        <taxon>Bacteria</taxon>
        <taxon>Pseudomonadati</taxon>
        <taxon>Pseudomonadota</taxon>
        <taxon>Gammaproteobacteria</taxon>
        <taxon>Enterobacterales</taxon>
        <taxon>Morganellaceae</taxon>
        <taxon>Providencia</taxon>
    </lineage>
</organism>
<keyword evidence="13" id="KW-0460">Magnesium</keyword>
<dbReference type="InterPro" id="IPR003542">
    <property type="entry name" value="Enbac_synth_compD-like"/>
</dbReference>
<dbReference type="HOGENOM" id="CLU_075076_1_0_6"/>
<keyword evidence="7" id="KW-0259">Enterobactin biosynthesis</keyword>
<comment type="subunit">
    <text evidence="4">EntB, EntD, EntE, and EntF form a multienzyme complex called enterobactin synthase.</text>
</comment>
<feature type="domain" description="4'-phosphopantetheinyl transferase" evidence="14">
    <location>
        <begin position="108"/>
        <end position="189"/>
    </location>
</feature>
<comment type="cofactor">
    <cofactor evidence="13">
        <name>Mg(2+)</name>
        <dbReference type="ChEBI" id="CHEBI:18420"/>
    </cofactor>
</comment>
<evidence type="ECO:0000256" key="12">
    <source>
        <dbReference type="PIRSR" id="PIRSR603542-1"/>
    </source>
</evidence>
<feature type="binding site" evidence="13">
    <location>
        <position position="113"/>
    </location>
    <ligand>
        <name>Mg(2+)</name>
        <dbReference type="ChEBI" id="CHEBI:18420"/>
    </ligand>
</feature>
<dbReference type="InterPro" id="IPR041354">
    <property type="entry name" value="4PPT_N"/>
</dbReference>
<dbReference type="GO" id="GO:0000287">
    <property type="term" value="F:magnesium ion binding"/>
    <property type="evidence" value="ECO:0007669"/>
    <property type="project" value="InterPro"/>
</dbReference>
<feature type="binding site" evidence="12">
    <location>
        <position position="158"/>
    </location>
    <ligand>
        <name>CoA</name>
        <dbReference type="ChEBI" id="CHEBI:57287"/>
    </ligand>
</feature>
<dbReference type="InterPro" id="IPR008278">
    <property type="entry name" value="4-PPantetheinyl_Trfase_dom"/>
</dbReference>
<feature type="binding site" evidence="12">
    <location>
        <position position="46"/>
    </location>
    <ligand>
        <name>CoA</name>
        <dbReference type="ChEBI" id="CHEBI:57287"/>
    </ligand>
</feature>
<reference evidence="16 17" key="1">
    <citation type="journal article" date="2012" name="BMC Genomics">
        <title>Comparative genomics of bacteria in the genus Providencia isolated from wild Drosophila melanogaster.</title>
        <authorList>
            <person name="Galac M.R."/>
            <person name="Lazzaro B.P."/>
        </authorList>
    </citation>
    <scope>NUCLEOTIDE SEQUENCE [LARGE SCALE GENOMIC DNA]</scope>
    <source>
        <strain evidence="16 17">DSM 19968</strain>
    </source>
</reference>
<dbReference type="NCBIfam" id="NF007604">
    <property type="entry name" value="PRK10251.1"/>
    <property type="match status" value="1"/>
</dbReference>
<comment type="catalytic activity">
    <reaction evidence="10">
        <text>apo-[aryl-carrier protein] + CoA = holo-[aryl-carrier protein] + adenosine 3',5'-bisphosphate + H(+)</text>
        <dbReference type="Rhea" id="RHEA:48404"/>
        <dbReference type="Rhea" id="RHEA-COMP:15903"/>
        <dbReference type="Rhea" id="RHEA-COMP:17557"/>
        <dbReference type="ChEBI" id="CHEBI:15378"/>
        <dbReference type="ChEBI" id="CHEBI:29999"/>
        <dbReference type="ChEBI" id="CHEBI:57287"/>
        <dbReference type="ChEBI" id="CHEBI:58343"/>
        <dbReference type="ChEBI" id="CHEBI:64479"/>
    </reaction>
</comment>
<dbReference type="SUPFAM" id="SSF56214">
    <property type="entry name" value="4'-phosphopantetheinyl transferase"/>
    <property type="match status" value="1"/>
</dbReference>
<evidence type="ECO:0000313" key="17">
    <source>
        <dbReference type="Proteomes" id="UP000009336"/>
    </source>
</evidence>
<feature type="binding site" evidence="12">
    <location>
        <begin position="90"/>
        <end position="91"/>
    </location>
    <ligand>
        <name>CoA</name>
        <dbReference type="ChEBI" id="CHEBI:57287"/>
    </ligand>
</feature>
<comment type="similarity">
    <text evidence="3">Belongs to the P-Pant transferase superfamily. EntD family.</text>
</comment>
<dbReference type="EMBL" id="AKKL01000021">
    <property type="protein sequence ID" value="EKT62219.1"/>
    <property type="molecule type" value="Genomic_DNA"/>
</dbReference>
<feature type="binding site" evidence="13">
    <location>
        <position position="111"/>
    </location>
    <ligand>
        <name>Mg(2+)</name>
        <dbReference type="ChEBI" id="CHEBI:18420"/>
    </ligand>
</feature>
<dbReference type="GO" id="GO:0008897">
    <property type="term" value="F:holo-[acyl-carrier-protein] synthase activity"/>
    <property type="evidence" value="ECO:0007669"/>
    <property type="project" value="InterPro"/>
</dbReference>